<accession>B6U412</accession>
<organism evidence="2">
    <name type="scientific">Zea mays</name>
    <name type="common">Maize</name>
    <dbReference type="NCBI Taxonomy" id="4577"/>
    <lineage>
        <taxon>Eukaryota</taxon>
        <taxon>Viridiplantae</taxon>
        <taxon>Streptophyta</taxon>
        <taxon>Embryophyta</taxon>
        <taxon>Tracheophyta</taxon>
        <taxon>Spermatophyta</taxon>
        <taxon>Magnoliopsida</taxon>
        <taxon>Liliopsida</taxon>
        <taxon>Poales</taxon>
        <taxon>Poaceae</taxon>
        <taxon>PACMAD clade</taxon>
        <taxon>Panicoideae</taxon>
        <taxon>Andropogonodae</taxon>
        <taxon>Andropogoneae</taxon>
        <taxon>Tripsacinae</taxon>
        <taxon>Zea</taxon>
    </lineage>
</organism>
<name>B6U412_MAIZE</name>
<feature type="region of interest" description="Disordered" evidence="1">
    <location>
        <begin position="38"/>
        <end position="100"/>
    </location>
</feature>
<sequence length="182" mass="18713">MALIMPATSRMVGGGAEPGEASTHCIATCSSRTMRCSDDPTPVPASSARSNTSAVHSSRITEVTHRASSAPSPCADVAFPVSSSSSSTPSARTSARNAAAPSLPGAVTPYSLMHGSMPAVKRTLEALRLPWAIGPPDEELVVPPSPRRVVCMNAMPSATLAAMWRRAGQSSGAWLLSMEPAG</sequence>
<dbReference type="EMBL" id="EU971977">
    <property type="protein sequence ID" value="ACG44095.1"/>
    <property type="molecule type" value="mRNA"/>
</dbReference>
<protein>
    <submittedName>
        <fullName evidence="2">Uncharacterized protein</fullName>
    </submittedName>
</protein>
<dbReference type="AlphaFoldDB" id="B6U412"/>
<feature type="region of interest" description="Disordered" evidence="1">
    <location>
        <begin position="1"/>
        <end position="20"/>
    </location>
</feature>
<feature type="compositionally biased region" description="Polar residues" evidence="1">
    <location>
        <begin position="47"/>
        <end position="71"/>
    </location>
</feature>
<reference evidence="2" key="1">
    <citation type="journal article" date="2009" name="Plant Mol. Biol.">
        <title>Insights into corn genes derived from large-scale cDNA sequencing.</title>
        <authorList>
            <person name="Alexandrov N.N."/>
            <person name="Brover V.V."/>
            <person name="Freidin S."/>
            <person name="Troukhan M.E."/>
            <person name="Tatarinova T.V."/>
            <person name="Zhang H."/>
            <person name="Swaller T.J."/>
            <person name="Lu Y.P."/>
            <person name="Bouck J."/>
            <person name="Flavell R.B."/>
            <person name="Feldmann K.A."/>
        </authorList>
    </citation>
    <scope>NUCLEOTIDE SEQUENCE</scope>
</reference>
<proteinExistence type="evidence at transcript level"/>
<evidence type="ECO:0000256" key="1">
    <source>
        <dbReference type="SAM" id="MobiDB-lite"/>
    </source>
</evidence>
<evidence type="ECO:0000313" key="2">
    <source>
        <dbReference type="EMBL" id="ACG44095.1"/>
    </source>
</evidence>
<feature type="compositionally biased region" description="Low complexity" evidence="1">
    <location>
        <begin position="82"/>
        <end position="100"/>
    </location>
</feature>